<gene>
    <name evidence="1" type="ORF">J2S19_001225</name>
</gene>
<reference evidence="1 2" key="1">
    <citation type="submission" date="2023-07" db="EMBL/GenBank/DDBJ databases">
        <title>Genomic Encyclopedia of Type Strains, Phase IV (KMG-IV): sequencing the most valuable type-strain genomes for metagenomic binning, comparative biology and taxonomic classification.</title>
        <authorList>
            <person name="Goeker M."/>
        </authorList>
    </citation>
    <scope>NUCLEOTIDE SEQUENCE [LARGE SCALE GENOMIC DNA]</scope>
    <source>
        <strain evidence="1 2">DSM 29005</strain>
    </source>
</reference>
<name>A0ABT9ZCJ5_9BACI</name>
<evidence type="ECO:0000313" key="2">
    <source>
        <dbReference type="Proteomes" id="UP001234495"/>
    </source>
</evidence>
<dbReference type="Proteomes" id="UP001234495">
    <property type="component" value="Unassembled WGS sequence"/>
</dbReference>
<sequence>MIANYIGTTEKMLHSSSLSDKVAGMIHPKFRFNYRGDIELTDEIINLGNWKAIHLDDIQEIKCEFDETFKRLTVNGDNRLGYFSKGEPLILTLSNEKIYLLINWSFTTGFTDNKKWFEKIVEKIG</sequence>
<proteinExistence type="predicted"/>
<dbReference type="EMBL" id="JAUSUD010000004">
    <property type="protein sequence ID" value="MDQ0229973.1"/>
    <property type="molecule type" value="Genomic_DNA"/>
</dbReference>
<organism evidence="1 2">
    <name type="scientific">Metabacillus malikii</name>
    <dbReference type="NCBI Taxonomy" id="1504265"/>
    <lineage>
        <taxon>Bacteria</taxon>
        <taxon>Bacillati</taxon>
        <taxon>Bacillota</taxon>
        <taxon>Bacilli</taxon>
        <taxon>Bacillales</taxon>
        <taxon>Bacillaceae</taxon>
        <taxon>Metabacillus</taxon>
    </lineage>
</organism>
<evidence type="ECO:0000313" key="1">
    <source>
        <dbReference type="EMBL" id="MDQ0229973.1"/>
    </source>
</evidence>
<accession>A0ABT9ZCJ5</accession>
<dbReference type="RefSeq" id="WP_307338562.1">
    <property type="nucleotide sequence ID" value="NZ_JAUSUD010000004.1"/>
</dbReference>
<protein>
    <submittedName>
        <fullName evidence="1">Uncharacterized protein</fullName>
    </submittedName>
</protein>
<comment type="caution">
    <text evidence="1">The sequence shown here is derived from an EMBL/GenBank/DDBJ whole genome shotgun (WGS) entry which is preliminary data.</text>
</comment>
<keyword evidence="2" id="KW-1185">Reference proteome</keyword>